<evidence type="ECO:0000313" key="3">
    <source>
        <dbReference type="Proteomes" id="UP000006753"/>
    </source>
</evidence>
<keyword evidence="3" id="KW-1185">Reference proteome</keyword>
<protein>
    <submittedName>
        <fullName evidence="2">Uncharacterized protein</fullName>
    </submittedName>
</protein>
<accession>K1X8C2</accession>
<sequence length="174" mass="18643">MGQGDTVACDCPLHESFVAPPRYVSGYGVRLVRNGEKPKKWLKEAKNSHAAASTIADASTPTAAATATTSNTTCTAQTQQAPKKIGGLDSYTTPYIPPAQAADDVFDSMGPPLCKPKARITLNIEKTAAATTKRVKLKNKHTTRRKRQATNVVVHDGFSQLLAAETEETMDVDN</sequence>
<proteinExistence type="predicted"/>
<reference evidence="2 3" key="1">
    <citation type="journal article" date="2012" name="BMC Genomics">
        <title>Sequencing the genome of Marssonina brunnea reveals fungus-poplar co-evolution.</title>
        <authorList>
            <person name="Zhu S."/>
            <person name="Cao Y.-Z."/>
            <person name="Jiang C."/>
            <person name="Tan B.-Y."/>
            <person name="Wang Z."/>
            <person name="Feng S."/>
            <person name="Zhang L."/>
            <person name="Su X.-H."/>
            <person name="Brejova B."/>
            <person name="Vinar T."/>
            <person name="Xu M."/>
            <person name="Wang M.-X."/>
            <person name="Zhang S.-G."/>
            <person name="Huang M.-R."/>
            <person name="Wu R."/>
            <person name="Zhou Y."/>
        </authorList>
    </citation>
    <scope>NUCLEOTIDE SEQUENCE [LARGE SCALE GENOMIC DNA]</scope>
    <source>
        <strain evidence="2 3">MB_m1</strain>
    </source>
</reference>
<dbReference type="OrthoDB" id="10398698at2759"/>
<evidence type="ECO:0000313" key="2">
    <source>
        <dbReference type="EMBL" id="EKD16928.1"/>
    </source>
</evidence>
<dbReference type="HOGENOM" id="CLU_1540384_0_0_1"/>
<dbReference type="KEGG" id="mbe:MBM_04505"/>
<name>K1X8C2_MARBU</name>
<dbReference type="Proteomes" id="UP000006753">
    <property type="component" value="Unassembled WGS sequence"/>
</dbReference>
<evidence type="ECO:0000256" key="1">
    <source>
        <dbReference type="SAM" id="MobiDB-lite"/>
    </source>
</evidence>
<dbReference type="InParanoid" id="K1X8C2"/>
<dbReference type="AlphaFoldDB" id="K1X8C2"/>
<feature type="region of interest" description="Disordered" evidence="1">
    <location>
        <begin position="68"/>
        <end position="89"/>
    </location>
</feature>
<feature type="compositionally biased region" description="Low complexity" evidence="1">
    <location>
        <begin position="68"/>
        <end position="81"/>
    </location>
</feature>
<gene>
    <name evidence="2" type="ORF">MBM_04505</name>
</gene>
<organism evidence="2 3">
    <name type="scientific">Marssonina brunnea f. sp. multigermtubi (strain MB_m1)</name>
    <name type="common">Marssonina leaf spot fungus</name>
    <dbReference type="NCBI Taxonomy" id="1072389"/>
    <lineage>
        <taxon>Eukaryota</taxon>
        <taxon>Fungi</taxon>
        <taxon>Dikarya</taxon>
        <taxon>Ascomycota</taxon>
        <taxon>Pezizomycotina</taxon>
        <taxon>Leotiomycetes</taxon>
        <taxon>Helotiales</taxon>
        <taxon>Drepanopezizaceae</taxon>
        <taxon>Drepanopeziza</taxon>
    </lineage>
</organism>
<dbReference type="EMBL" id="JH921437">
    <property type="protein sequence ID" value="EKD16928.1"/>
    <property type="molecule type" value="Genomic_DNA"/>
</dbReference>